<dbReference type="RefSeq" id="WP_066617597.1">
    <property type="nucleotide sequence ID" value="NZ_JBHSYQ010000005.1"/>
</dbReference>
<evidence type="ECO:0000256" key="1">
    <source>
        <dbReference type="SAM" id="SignalP"/>
    </source>
</evidence>
<dbReference type="Proteomes" id="UP001596405">
    <property type="component" value="Unassembled WGS sequence"/>
</dbReference>
<keyword evidence="1" id="KW-0732">Signal</keyword>
<reference evidence="3" key="1">
    <citation type="journal article" date="2019" name="Int. J. Syst. Evol. Microbiol.">
        <title>The Global Catalogue of Microorganisms (GCM) 10K type strain sequencing project: providing services to taxonomists for standard genome sequencing and annotation.</title>
        <authorList>
            <consortium name="The Broad Institute Genomics Platform"/>
            <consortium name="The Broad Institute Genome Sequencing Center for Infectious Disease"/>
            <person name="Wu L."/>
            <person name="Ma J."/>
        </authorList>
    </citation>
    <scope>NUCLEOTIDE SEQUENCE [LARGE SCALE GENOMIC DNA]</scope>
    <source>
        <strain evidence="3">CGMCC 4.7393</strain>
    </source>
</reference>
<feature type="signal peptide" evidence="1">
    <location>
        <begin position="1"/>
        <end position="21"/>
    </location>
</feature>
<evidence type="ECO:0000313" key="3">
    <source>
        <dbReference type="Proteomes" id="UP001596405"/>
    </source>
</evidence>
<comment type="caution">
    <text evidence="2">The sequence shown here is derived from an EMBL/GenBank/DDBJ whole genome shotgun (WGS) entry which is preliminary data.</text>
</comment>
<accession>A0ABW2DL64</accession>
<protein>
    <recommendedName>
        <fullName evidence="4">Lipocalin-like domain-containing protein</fullName>
    </recommendedName>
</protein>
<sequence length="133" mass="15265">MKNLSSVLVLLALGLMASKCGNRLNVPETVYGQTWLYSYEEDSADVRTYRPNTFDFPPSRGRTGFMLLKDGNFIRYGIAPADGLEEQPGKWESQGKKQIRIQFNNQKHKPEEIEILLAEPEVMKIRRKTTTEQ</sequence>
<dbReference type="EMBL" id="JBHSYQ010000005">
    <property type="protein sequence ID" value="MFC6998420.1"/>
    <property type="molecule type" value="Genomic_DNA"/>
</dbReference>
<organism evidence="2 3">
    <name type="scientific">Rufibacter roseus</name>
    <dbReference type="NCBI Taxonomy" id="1567108"/>
    <lineage>
        <taxon>Bacteria</taxon>
        <taxon>Pseudomonadati</taxon>
        <taxon>Bacteroidota</taxon>
        <taxon>Cytophagia</taxon>
        <taxon>Cytophagales</taxon>
        <taxon>Hymenobacteraceae</taxon>
        <taxon>Rufibacter</taxon>
    </lineage>
</organism>
<keyword evidence="3" id="KW-1185">Reference proteome</keyword>
<feature type="chain" id="PRO_5045378674" description="Lipocalin-like domain-containing protein" evidence="1">
    <location>
        <begin position="22"/>
        <end position="133"/>
    </location>
</feature>
<name>A0ABW2DL64_9BACT</name>
<gene>
    <name evidence="2" type="ORF">ACFQHR_12345</name>
</gene>
<proteinExistence type="predicted"/>
<evidence type="ECO:0000313" key="2">
    <source>
        <dbReference type="EMBL" id="MFC6998420.1"/>
    </source>
</evidence>
<evidence type="ECO:0008006" key="4">
    <source>
        <dbReference type="Google" id="ProtNLM"/>
    </source>
</evidence>